<dbReference type="Proteomes" id="UP000757232">
    <property type="component" value="Unassembled WGS sequence"/>
</dbReference>
<feature type="transmembrane region" description="Helical" evidence="2">
    <location>
        <begin position="86"/>
        <end position="107"/>
    </location>
</feature>
<evidence type="ECO:0000256" key="1">
    <source>
        <dbReference type="SAM" id="MobiDB-lite"/>
    </source>
</evidence>
<feature type="transmembrane region" description="Helical" evidence="2">
    <location>
        <begin position="133"/>
        <end position="151"/>
    </location>
</feature>
<reference evidence="3" key="1">
    <citation type="submission" date="2016-06" db="EMBL/GenBank/DDBJ databases">
        <title>Draft Genome sequence of the fungus Inonotus baumii.</title>
        <authorList>
            <person name="Zhu H."/>
            <person name="Lin W."/>
        </authorList>
    </citation>
    <scope>NUCLEOTIDE SEQUENCE</scope>
    <source>
        <strain evidence="3">821</strain>
    </source>
</reference>
<organism evidence="3 4">
    <name type="scientific">Sanghuangporus baumii</name>
    <name type="common">Phellinus baumii</name>
    <dbReference type="NCBI Taxonomy" id="108892"/>
    <lineage>
        <taxon>Eukaryota</taxon>
        <taxon>Fungi</taxon>
        <taxon>Dikarya</taxon>
        <taxon>Basidiomycota</taxon>
        <taxon>Agaricomycotina</taxon>
        <taxon>Agaricomycetes</taxon>
        <taxon>Hymenochaetales</taxon>
        <taxon>Hymenochaetaceae</taxon>
        <taxon>Sanghuangporus</taxon>
    </lineage>
</organism>
<feature type="compositionally biased region" description="Basic and acidic residues" evidence="1">
    <location>
        <begin position="617"/>
        <end position="629"/>
    </location>
</feature>
<feature type="region of interest" description="Disordered" evidence="1">
    <location>
        <begin position="584"/>
        <end position="658"/>
    </location>
</feature>
<comment type="caution">
    <text evidence="3">The sequence shown here is derived from an EMBL/GenBank/DDBJ whole genome shotgun (WGS) entry which is preliminary data.</text>
</comment>
<dbReference type="Pfam" id="PF11915">
    <property type="entry name" value="DUF3433"/>
    <property type="match status" value="1"/>
</dbReference>
<evidence type="ECO:0000313" key="3">
    <source>
        <dbReference type="EMBL" id="OCB92067.1"/>
    </source>
</evidence>
<gene>
    <name evidence="3" type="ORF">A7U60_g602</name>
</gene>
<feature type="transmembrane region" description="Helical" evidence="2">
    <location>
        <begin position="492"/>
        <end position="514"/>
    </location>
</feature>
<dbReference type="PANTHER" id="PTHR37544">
    <property type="entry name" value="SPRAY-RELATED"/>
    <property type="match status" value="1"/>
</dbReference>
<feature type="transmembrane region" description="Helical" evidence="2">
    <location>
        <begin position="156"/>
        <end position="179"/>
    </location>
</feature>
<evidence type="ECO:0000313" key="4">
    <source>
        <dbReference type="Proteomes" id="UP000757232"/>
    </source>
</evidence>
<protein>
    <submittedName>
        <fullName evidence="3">Uncharacterized protein</fullName>
    </submittedName>
</protein>
<name>A0A9Q5I5H6_SANBA</name>
<evidence type="ECO:0000256" key="2">
    <source>
        <dbReference type="SAM" id="Phobius"/>
    </source>
</evidence>
<dbReference type="InterPro" id="IPR021840">
    <property type="entry name" value="DUF3433"/>
</dbReference>
<proteinExistence type="predicted"/>
<keyword evidence="2" id="KW-0812">Transmembrane</keyword>
<sequence length="658" mass="70487">MQDLAGPLSPPLTASTKNFRDSIQLIPTVRREERPKSYEPPQLKLWVVLPASLFMMALGIALEVALSISQKNTGFHVKEENVFKFVSAQFLTSFFPILLVAPLGLLWESKNWLVKRYQPYINMSRGDATAEDSLLLDYVSINTLYCVFLALSKRHWLVFISAVAGLVTILLQPLAGAIFDVQQVPMSSASTVQSIRALGLDPDRFQLTAFLAAAGYVLAAVSNNLPDPPFVHNNWATADFEFPSGNYLNGTVTTNTTGIRTNATCSAPAQINMDTSNPSSFVIGAASLANFAQGSSSCSVTVSFDPSNANQQYGVSGVDNCGPNAGGNRTFLPVFFWFYRNNSGTSQEAGVFCSPTLEVFNVAANASMNDGSLGNVSIIAPIDNYANNNVTGAPQNAVPFNGVVFDASPDDFAAVRANATNNGVPGAILRAVTTNQSLVNAFDSQDGFVETTSRIYTQHLALVAKNTYFLPTNETFSAVAISLKPRLVIEPLAAHALSVLLLIIGGIMFIIGVVHRRIRKGVFLAAPPGSIASAVALTSHSGFGMFLVPYDNETSIATKLAPLRFRIDERTAAIVATDAPGYDFARGDESDQDDNEKMPALSRGSTAVAVPGTSKGSQEEKRLLGHQRDSTIAPLTQAGYAVEPFTPPQRTSDSGHHV</sequence>
<dbReference type="AlphaFoldDB" id="A0A9Q5I5H6"/>
<accession>A0A9Q5I5H6</accession>
<dbReference type="PANTHER" id="PTHR37544:SF3">
    <property type="entry name" value="SPRAY"/>
    <property type="match status" value="1"/>
</dbReference>
<keyword evidence="2" id="KW-1133">Transmembrane helix</keyword>
<feature type="transmembrane region" description="Helical" evidence="2">
    <location>
        <begin position="45"/>
        <end position="66"/>
    </location>
</feature>
<dbReference type="OrthoDB" id="3248909at2759"/>
<keyword evidence="4" id="KW-1185">Reference proteome</keyword>
<keyword evidence="2" id="KW-0472">Membrane</keyword>
<dbReference type="EMBL" id="LNZH02000037">
    <property type="protein sequence ID" value="OCB92067.1"/>
    <property type="molecule type" value="Genomic_DNA"/>
</dbReference>